<dbReference type="GO" id="GO:0032153">
    <property type="term" value="C:cell division site"/>
    <property type="evidence" value="ECO:0007669"/>
    <property type="project" value="TreeGrafter"/>
</dbReference>
<dbReference type="Proteomes" id="UP000631421">
    <property type="component" value="Unassembled WGS sequence"/>
</dbReference>
<comment type="caution">
    <text evidence="18">The sequence shown here is derived from an EMBL/GenBank/DDBJ whole genome shotgun (WGS) entry which is preliminary data.</text>
</comment>
<feature type="transmembrane region" description="Helical" evidence="17">
    <location>
        <begin position="353"/>
        <end position="372"/>
    </location>
</feature>
<evidence type="ECO:0000256" key="10">
    <source>
        <dbReference type="ARBA" id="ARBA00033270"/>
    </source>
</evidence>
<feature type="transmembrane region" description="Helical" evidence="17">
    <location>
        <begin position="27"/>
        <end position="48"/>
    </location>
</feature>
<evidence type="ECO:0000256" key="4">
    <source>
        <dbReference type="ARBA" id="ARBA00022692"/>
    </source>
</evidence>
<evidence type="ECO:0000256" key="9">
    <source>
        <dbReference type="ARBA" id="ARBA00032370"/>
    </source>
</evidence>
<accession>A0A926Z7I0</accession>
<keyword evidence="19" id="KW-1185">Reference proteome</keyword>
<dbReference type="AlphaFoldDB" id="A0A926Z7I0"/>
<dbReference type="PANTHER" id="PTHR30474:SF2">
    <property type="entry name" value="PEPTIDOGLYCAN GLYCOSYLTRANSFERASE FTSW-RELATED"/>
    <property type="match status" value="1"/>
</dbReference>
<protein>
    <recommendedName>
        <fullName evidence="12">Probable peptidoglycan glycosyltransferase FtsW</fullName>
        <ecNumber evidence="14">2.4.99.28</ecNumber>
    </recommendedName>
    <alternativeName>
        <fullName evidence="13">Cell division protein FtsW</fullName>
    </alternativeName>
    <alternativeName>
        <fullName evidence="10">Cell wall polymerase</fullName>
    </alternativeName>
    <alternativeName>
        <fullName evidence="9">Peptidoglycan polymerase</fullName>
    </alternativeName>
</protein>
<keyword evidence="8 17" id="KW-0472">Membrane</keyword>
<keyword evidence="2" id="KW-0328">Glycosyltransferase</keyword>
<dbReference type="GO" id="GO:0008360">
    <property type="term" value="P:regulation of cell shape"/>
    <property type="evidence" value="ECO:0007669"/>
    <property type="project" value="UniProtKB-KW"/>
</dbReference>
<reference evidence="18" key="2">
    <citation type="submission" date="2020-08" db="EMBL/GenBank/DDBJ databases">
        <authorList>
            <person name="Chen M."/>
            <person name="Teng W."/>
            <person name="Zhao L."/>
            <person name="Hu C."/>
            <person name="Zhou Y."/>
            <person name="Han B."/>
            <person name="Song L."/>
            <person name="Shu W."/>
        </authorList>
    </citation>
    <scope>NUCLEOTIDE SEQUENCE</scope>
    <source>
        <strain evidence="18">FACHB-1277</strain>
    </source>
</reference>
<evidence type="ECO:0000256" key="13">
    <source>
        <dbReference type="ARBA" id="ARBA00041418"/>
    </source>
</evidence>
<evidence type="ECO:0000313" key="18">
    <source>
        <dbReference type="EMBL" id="MBD2151732.1"/>
    </source>
</evidence>
<dbReference type="GO" id="GO:0009252">
    <property type="term" value="P:peptidoglycan biosynthetic process"/>
    <property type="evidence" value="ECO:0007669"/>
    <property type="project" value="UniProtKB-KW"/>
</dbReference>
<dbReference type="PANTHER" id="PTHR30474">
    <property type="entry name" value="CELL CYCLE PROTEIN"/>
    <property type="match status" value="1"/>
</dbReference>
<dbReference type="PROSITE" id="PS00428">
    <property type="entry name" value="FTSW_RODA_SPOVE"/>
    <property type="match status" value="1"/>
</dbReference>
<dbReference type="EMBL" id="JACJPY010000064">
    <property type="protein sequence ID" value="MBD2151732.1"/>
    <property type="molecule type" value="Genomic_DNA"/>
</dbReference>
<sequence length="417" mass="46006">MLQIFQIFQVFPFFDRTVDKWAFEARLLRWLTFLWLFAGLAVLFSASYPVADLAFKDGTLYFKYQIAWAIIGLLLFNAVVHLPLRLILKISPVMLFIILALLYATHIPGVGTTRNAATRWLSVGSSSFLLQPSELIKPFLILQAAQLFGNWQRTPWKTKAFWLVTFLLVLGGILMQPSLSVTALCGITLWLMALGAGLPSFQMLGTAAMGVGVAIASVTFREYQRRRILSFLDPWQDQAGDGYQLVQSLMAIGSGGIWGTGFGLSQQKLFLPIQYTDFIFAIFAEEFGLFGGICLLLLVMIYGTIGLSVTYKCKDPVTRLVALGSTCLVVVQALLNVGVATGVLPTTGLPFPFLSYGGSSTISCLLIAGLLIRSAREMASADVIPFNRNRDKNVERSSELTLRMGKNKNAIPTRSRL</sequence>
<dbReference type="GO" id="GO:0051301">
    <property type="term" value="P:cell division"/>
    <property type="evidence" value="ECO:0007669"/>
    <property type="project" value="InterPro"/>
</dbReference>
<evidence type="ECO:0000256" key="2">
    <source>
        <dbReference type="ARBA" id="ARBA00022676"/>
    </source>
</evidence>
<dbReference type="GO" id="GO:0008955">
    <property type="term" value="F:peptidoglycan glycosyltransferase activity"/>
    <property type="evidence" value="ECO:0007669"/>
    <property type="project" value="UniProtKB-EC"/>
</dbReference>
<evidence type="ECO:0000256" key="17">
    <source>
        <dbReference type="SAM" id="Phobius"/>
    </source>
</evidence>
<keyword evidence="5" id="KW-0133">Cell shape</keyword>
<comment type="subcellular location">
    <subcellularLocation>
        <location evidence="1">Membrane</location>
        <topology evidence="1">Multi-pass membrane protein</topology>
    </subcellularLocation>
</comment>
<evidence type="ECO:0000256" key="5">
    <source>
        <dbReference type="ARBA" id="ARBA00022960"/>
    </source>
</evidence>
<evidence type="ECO:0000256" key="1">
    <source>
        <dbReference type="ARBA" id="ARBA00004141"/>
    </source>
</evidence>
<feature type="transmembrane region" description="Helical" evidence="17">
    <location>
        <begin position="199"/>
        <end position="220"/>
    </location>
</feature>
<dbReference type="InterPro" id="IPR001182">
    <property type="entry name" value="FtsW/RodA"/>
</dbReference>
<evidence type="ECO:0000256" key="16">
    <source>
        <dbReference type="ARBA" id="ARBA00049966"/>
    </source>
</evidence>
<keyword evidence="4 17" id="KW-0812">Transmembrane</keyword>
<evidence type="ECO:0000256" key="3">
    <source>
        <dbReference type="ARBA" id="ARBA00022679"/>
    </source>
</evidence>
<evidence type="ECO:0000256" key="6">
    <source>
        <dbReference type="ARBA" id="ARBA00022984"/>
    </source>
</evidence>
<comment type="catalytic activity">
    <reaction evidence="15">
        <text>[GlcNAc-(1-&gt;4)-Mur2Ac(oyl-L-Ala-gamma-D-Glu-L-Lys-D-Ala-D-Ala)](n)-di-trans,octa-cis-undecaprenyl diphosphate + beta-D-GlcNAc-(1-&gt;4)-Mur2Ac(oyl-L-Ala-gamma-D-Glu-L-Lys-D-Ala-D-Ala)-di-trans,octa-cis-undecaprenyl diphosphate = [GlcNAc-(1-&gt;4)-Mur2Ac(oyl-L-Ala-gamma-D-Glu-L-Lys-D-Ala-D-Ala)](n+1)-di-trans,octa-cis-undecaprenyl diphosphate + di-trans,octa-cis-undecaprenyl diphosphate + H(+)</text>
        <dbReference type="Rhea" id="RHEA:23708"/>
        <dbReference type="Rhea" id="RHEA-COMP:9602"/>
        <dbReference type="Rhea" id="RHEA-COMP:9603"/>
        <dbReference type="ChEBI" id="CHEBI:15378"/>
        <dbReference type="ChEBI" id="CHEBI:58405"/>
        <dbReference type="ChEBI" id="CHEBI:60033"/>
        <dbReference type="ChEBI" id="CHEBI:78435"/>
        <dbReference type="EC" id="2.4.99.28"/>
    </reaction>
</comment>
<feature type="transmembrane region" description="Helical" evidence="17">
    <location>
        <begin position="278"/>
        <end position="305"/>
    </location>
</feature>
<gene>
    <name evidence="18" type="ORF">H6F44_16620</name>
</gene>
<comment type="function">
    <text evidence="16">Peptidoglycan polymerase that is essential for cell division.</text>
</comment>
<dbReference type="EC" id="2.4.99.28" evidence="14"/>
<dbReference type="InterPro" id="IPR018365">
    <property type="entry name" value="Cell_cycle_FtsW-rel_CS"/>
</dbReference>
<evidence type="ECO:0000256" key="11">
    <source>
        <dbReference type="ARBA" id="ARBA00038053"/>
    </source>
</evidence>
<feature type="transmembrane region" description="Helical" evidence="17">
    <location>
        <begin position="241"/>
        <end position="258"/>
    </location>
</feature>
<keyword evidence="6" id="KW-0573">Peptidoglycan synthesis</keyword>
<organism evidence="18 19">
    <name type="scientific">Pseudanabaena cinerea FACHB-1277</name>
    <dbReference type="NCBI Taxonomy" id="2949581"/>
    <lineage>
        <taxon>Bacteria</taxon>
        <taxon>Bacillati</taxon>
        <taxon>Cyanobacteriota</taxon>
        <taxon>Cyanophyceae</taxon>
        <taxon>Pseudanabaenales</taxon>
        <taxon>Pseudanabaenaceae</taxon>
        <taxon>Pseudanabaena</taxon>
        <taxon>Pseudanabaena cinerea</taxon>
    </lineage>
</organism>
<dbReference type="GO" id="GO:0015648">
    <property type="term" value="F:lipid-linked peptidoglycan transporter activity"/>
    <property type="evidence" value="ECO:0007669"/>
    <property type="project" value="TreeGrafter"/>
</dbReference>
<keyword evidence="3" id="KW-0808">Transferase</keyword>
<evidence type="ECO:0000256" key="15">
    <source>
        <dbReference type="ARBA" id="ARBA00049902"/>
    </source>
</evidence>
<keyword evidence="7 17" id="KW-1133">Transmembrane helix</keyword>
<feature type="transmembrane region" description="Helical" evidence="17">
    <location>
        <begin position="160"/>
        <end position="193"/>
    </location>
</feature>
<evidence type="ECO:0000256" key="7">
    <source>
        <dbReference type="ARBA" id="ARBA00022989"/>
    </source>
</evidence>
<evidence type="ECO:0000313" key="19">
    <source>
        <dbReference type="Proteomes" id="UP000631421"/>
    </source>
</evidence>
<comment type="similarity">
    <text evidence="11">Belongs to the SEDS family. FtsW subfamily.</text>
</comment>
<feature type="transmembrane region" description="Helical" evidence="17">
    <location>
        <begin position="60"/>
        <end position="80"/>
    </location>
</feature>
<evidence type="ECO:0000256" key="8">
    <source>
        <dbReference type="ARBA" id="ARBA00023136"/>
    </source>
</evidence>
<evidence type="ECO:0000256" key="12">
    <source>
        <dbReference type="ARBA" id="ARBA00041185"/>
    </source>
</evidence>
<name>A0A926Z7I0_9CYAN</name>
<evidence type="ECO:0000256" key="14">
    <source>
        <dbReference type="ARBA" id="ARBA00044770"/>
    </source>
</evidence>
<dbReference type="Pfam" id="PF01098">
    <property type="entry name" value="FTSW_RODA_SPOVE"/>
    <property type="match status" value="1"/>
</dbReference>
<feature type="transmembrane region" description="Helical" evidence="17">
    <location>
        <begin position="317"/>
        <end position="341"/>
    </location>
</feature>
<dbReference type="GO" id="GO:0005886">
    <property type="term" value="C:plasma membrane"/>
    <property type="evidence" value="ECO:0007669"/>
    <property type="project" value="TreeGrafter"/>
</dbReference>
<proteinExistence type="inferred from homology"/>
<reference evidence="18" key="1">
    <citation type="journal article" date="2015" name="ISME J.">
        <title>Draft Genome Sequence of Streptomyces incarnatus NRRL8089, which Produces the Nucleoside Antibiotic Sinefungin.</title>
        <authorList>
            <person name="Oshima K."/>
            <person name="Hattori M."/>
            <person name="Shimizu H."/>
            <person name="Fukuda K."/>
            <person name="Nemoto M."/>
            <person name="Inagaki K."/>
            <person name="Tamura T."/>
        </authorList>
    </citation>
    <scope>NUCLEOTIDE SEQUENCE</scope>
    <source>
        <strain evidence="18">FACHB-1277</strain>
    </source>
</reference>